<dbReference type="RefSeq" id="WP_028311683.1">
    <property type="nucleotide sequence ID" value="NZ_AXWS01000013.1"/>
</dbReference>
<organism evidence="3 4">
    <name type="scientific">Derxia gummosa DSM 723</name>
    <dbReference type="NCBI Taxonomy" id="1121388"/>
    <lineage>
        <taxon>Bacteria</taxon>
        <taxon>Pseudomonadati</taxon>
        <taxon>Pseudomonadota</taxon>
        <taxon>Betaproteobacteria</taxon>
        <taxon>Burkholderiales</taxon>
        <taxon>Alcaligenaceae</taxon>
        <taxon>Derxia</taxon>
    </lineage>
</organism>
<reference evidence="4" key="4">
    <citation type="submission" date="2025-08" db="UniProtKB">
        <authorList>
            <consortium name="RefSeq"/>
        </authorList>
    </citation>
    <scope>IDENTIFICATION</scope>
</reference>
<sequence length="509" mass="57746">MARRKADPQSTLFNDAVNIGESAGPSFLPASTEATVVPDLALRKQDGDLRNIRHPVEMSAIEPKTRKLTYLSHKLWMFLVSYSLQTQATRTDLGLLWRIPLSTLQKDIEYRSNDSEHLKESIRQCQKTLVEWASSARDRETGEVRAWTSTQLLGSVEFVIDNRGIRCLEWTFPPALLRQMQEHKHWFESSLAIANQLTRHSSLALFRVVSRYKTSPSGLTERRAWRDWIPILTGESNEAAELTARLRSRKTGDGSGAKVEKYKEWRYFNRDVIAPAVKELNAVLDDIWVEAKPIKVGGSVDSLQFKVTQRSDFRRIDDPVDTVEAGKTTSADALVGLGLTRKLATELCREHGEELMNEAVGRVKTRLADARLAPVRNVQGLLITVKDELVAERTSRVSAAVAEQGPRRLSADVMATESLEDYRNDLANLARRDWPSLPPEVQDDYLARFKQDGIPVNLKVAHSHFEKSGIKQPMVRAMFFRWLACERAGEAWTPSDRELLAFERSRRAR</sequence>
<dbReference type="InterPro" id="IPR036388">
    <property type="entry name" value="WH-like_DNA-bd_sf"/>
</dbReference>
<feature type="domain" description="Initiator Rep protein WH1" evidence="2">
    <location>
        <begin position="68"/>
        <end position="208"/>
    </location>
</feature>
<accession>A0A8B6X4H9</accession>
<dbReference type="Proteomes" id="UP000675920">
    <property type="component" value="Unplaced"/>
</dbReference>
<reference evidence="4" key="3">
    <citation type="journal article" date="2007" name="Proc. Natl. Acad. Sci.">
        <title>Structural basis for regulation of bifunctional roles in replication initiator protein.</title>
        <authorList>
            <person name="Nakamura A."/>
            <person name="Wada C."/>
            <person name="Miki K."/>
        </authorList>
    </citation>
    <scope>NUCLEOTIDE SEQUENCE</scope>
</reference>
<dbReference type="AlphaFoldDB" id="A0A8B6X4H9"/>
<comment type="similarity">
    <text evidence="1">Belongs to the initiator RepB protein family.</text>
</comment>
<evidence type="ECO:0000313" key="3">
    <source>
        <dbReference type="Proteomes" id="UP000675920"/>
    </source>
</evidence>
<evidence type="ECO:0000256" key="1">
    <source>
        <dbReference type="ARBA" id="ARBA00038283"/>
    </source>
</evidence>
<reference evidence="4" key="1">
    <citation type="journal article" date="1982" name="Proc. Natl. Acad. Sci. U.S.A.">
        <title>Primary structure of the replication initiation protein of plasmid R6K.</title>
        <authorList>
            <person name="Germino J."/>
            <person name="Bastia D."/>
        </authorList>
    </citation>
    <scope>NUCLEOTIDE SEQUENCE</scope>
</reference>
<dbReference type="Pfam" id="PF21205">
    <property type="entry name" value="Rep3_C"/>
    <property type="match status" value="1"/>
</dbReference>
<dbReference type="Gene3D" id="1.10.10.10">
    <property type="entry name" value="Winged helix-like DNA-binding domain superfamily/Winged helix DNA-binding domain"/>
    <property type="match status" value="1"/>
</dbReference>
<evidence type="ECO:0000259" key="2">
    <source>
        <dbReference type="Pfam" id="PF01051"/>
    </source>
</evidence>
<protein>
    <submittedName>
        <fullName evidence="4">Replication initiation protein</fullName>
    </submittedName>
</protein>
<reference evidence="4" key="2">
    <citation type="journal article" date="2006" name="Proc. Natl. Acad. Sci.">
        <title>Crystal structure of pi initiator protein-iteron complex of plasmid R6K: implications for initiation of plasmid DNA replication.</title>
        <authorList>
            <person name="Swan M.K."/>
            <person name="Bastia D."/>
            <person name="Davies C."/>
        </authorList>
    </citation>
    <scope>NUCLEOTIDE SEQUENCE</scope>
</reference>
<keyword evidence="3" id="KW-1185">Reference proteome</keyword>
<dbReference type="InterPro" id="IPR000525">
    <property type="entry name" value="Initiator_Rep_WH1"/>
</dbReference>
<evidence type="ECO:0000313" key="4">
    <source>
        <dbReference type="RefSeq" id="WP_028311683.1"/>
    </source>
</evidence>
<dbReference type="GO" id="GO:0006270">
    <property type="term" value="P:DNA replication initiation"/>
    <property type="evidence" value="ECO:0007669"/>
    <property type="project" value="InterPro"/>
</dbReference>
<dbReference type="OrthoDB" id="1522717at2"/>
<dbReference type="Pfam" id="PF01051">
    <property type="entry name" value="Rep3_N"/>
    <property type="match status" value="1"/>
</dbReference>
<dbReference type="SUPFAM" id="SSF46785">
    <property type="entry name" value="Winged helix' DNA-binding domain"/>
    <property type="match status" value="1"/>
</dbReference>
<dbReference type="InterPro" id="IPR036390">
    <property type="entry name" value="WH_DNA-bd_sf"/>
</dbReference>
<proteinExistence type="inferred from homology"/>
<name>A0A8B6X4H9_9BURK</name>
<dbReference type="GO" id="GO:0003887">
    <property type="term" value="F:DNA-directed DNA polymerase activity"/>
    <property type="evidence" value="ECO:0007669"/>
    <property type="project" value="InterPro"/>
</dbReference>